<accession>A0ABS1JXK4</accession>
<dbReference type="RefSeq" id="WP_189695119.1">
    <property type="nucleotide sequence ID" value="NZ_BNCM01000017.1"/>
</dbReference>
<comment type="caution">
    <text evidence="2">The sequence shown here is derived from an EMBL/GenBank/DDBJ whole genome shotgun (WGS) entry which is preliminary data.</text>
</comment>
<feature type="domain" description="Erythromycin biosynthesis protein CIII-like C-terminal" evidence="1">
    <location>
        <begin position="276"/>
        <end position="384"/>
    </location>
</feature>
<evidence type="ECO:0000259" key="1">
    <source>
        <dbReference type="Pfam" id="PF06722"/>
    </source>
</evidence>
<dbReference type="CDD" id="cd03784">
    <property type="entry name" value="GT1_Gtf-like"/>
    <property type="match status" value="1"/>
</dbReference>
<dbReference type="InterPro" id="IPR010610">
    <property type="entry name" value="EryCIII-like_C"/>
</dbReference>
<keyword evidence="3" id="KW-1185">Reference proteome</keyword>
<dbReference type="Pfam" id="PF06722">
    <property type="entry name" value="EryCIII-like_C"/>
    <property type="match status" value="1"/>
</dbReference>
<name>A0ABS1JXK4_9MICC</name>
<gene>
    <name evidence="2" type="ORF">JJE72_00740</name>
</gene>
<dbReference type="SUPFAM" id="SSF53756">
    <property type="entry name" value="UDP-Glycosyltransferase/glycogen phosphorylase"/>
    <property type="match status" value="1"/>
</dbReference>
<dbReference type="PANTHER" id="PTHR48050:SF13">
    <property type="entry name" value="STEROL 3-BETA-GLUCOSYLTRANSFERASE UGT80A2"/>
    <property type="match status" value="1"/>
</dbReference>
<dbReference type="InterPro" id="IPR002213">
    <property type="entry name" value="UDP_glucos_trans"/>
</dbReference>
<dbReference type="Proteomes" id="UP000639051">
    <property type="component" value="Unassembled WGS sequence"/>
</dbReference>
<dbReference type="InterPro" id="IPR050426">
    <property type="entry name" value="Glycosyltransferase_28"/>
</dbReference>
<dbReference type="EMBL" id="JAERRC010000002">
    <property type="protein sequence ID" value="MBL0704030.1"/>
    <property type="molecule type" value="Genomic_DNA"/>
</dbReference>
<evidence type="ECO:0000313" key="3">
    <source>
        <dbReference type="Proteomes" id="UP000639051"/>
    </source>
</evidence>
<proteinExistence type="predicted"/>
<protein>
    <submittedName>
        <fullName evidence="2">Glycosyltransferase</fullName>
    </submittedName>
</protein>
<reference evidence="2 3" key="1">
    <citation type="submission" date="2021-01" db="EMBL/GenBank/DDBJ databases">
        <title>Genome public.</title>
        <authorList>
            <person name="Liu C."/>
            <person name="Sun Q."/>
        </authorList>
    </citation>
    <scope>NUCLEOTIDE SEQUENCE [LARGE SCALE GENOMIC DNA]</scope>
    <source>
        <strain evidence="2 3">JC656</strain>
    </source>
</reference>
<dbReference type="Gene3D" id="3.40.50.2000">
    <property type="entry name" value="Glycogen Phosphorylase B"/>
    <property type="match status" value="2"/>
</dbReference>
<organism evidence="2 3">
    <name type="scientific">Sinomonas cellulolyticus</name>
    <dbReference type="NCBI Taxonomy" id="2801916"/>
    <lineage>
        <taxon>Bacteria</taxon>
        <taxon>Bacillati</taxon>
        <taxon>Actinomycetota</taxon>
        <taxon>Actinomycetes</taxon>
        <taxon>Micrococcales</taxon>
        <taxon>Micrococcaceae</taxon>
        <taxon>Sinomonas</taxon>
    </lineage>
</organism>
<dbReference type="PANTHER" id="PTHR48050">
    <property type="entry name" value="STEROL 3-BETA-GLUCOSYLTRANSFERASE"/>
    <property type="match status" value="1"/>
</dbReference>
<sequence length="429" mass="44839">MPTVLAYTSPALGHLFPMMPLLLELAARGHRVHVRTLASQVGLLRGLGLDAEPIDPGVEAIEHHDFGARNSLEALSATGDVFARRAALDGPDLERALRTVAPDAVVVDINAWGALMAAEAWGGPWATFSPYIPPIRSTGTPPFGPGLAPMGGPLGRLRDAVLRPLVLGQVEKRFLPAINEARASRGLPAAADVDAFFRSAPLMLVTTSEPFDYHHSDWLPSVRAIGALPWEPPSAAPPWAEEPGDRFVLVTTSSEYQADEALARAAVTGLADEPYRVVVTMPAGVADLGPLPANVRVERFVPHSAVLSRAAVAVTHGGMGATQKALAAGVPCVVVPFGRDQLEVAARVDHAGAGVRIAKGRLTPERLREAVHRAAGMADAALRVSAGYRAAGGAAAGADAVEQLLGTRARAGFRPEAARGTGPEHTGRP</sequence>
<evidence type="ECO:0000313" key="2">
    <source>
        <dbReference type="EMBL" id="MBL0704030.1"/>
    </source>
</evidence>